<dbReference type="FunFam" id="2.30.29.30:FF:000061">
    <property type="entry name" value="Oxysterol binding protein 1"/>
    <property type="match status" value="1"/>
</dbReference>
<reference evidence="12" key="1">
    <citation type="journal article" date="2021" name="Open Biol.">
        <title>Shared evolutionary footprints suggest mitochondrial oxidative damage underlies multiple complex I losses in fungi.</title>
        <authorList>
            <person name="Schikora-Tamarit M.A."/>
            <person name="Marcet-Houben M."/>
            <person name="Nosek J."/>
            <person name="Gabaldon T."/>
        </authorList>
    </citation>
    <scope>NUCLEOTIDE SEQUENCE</scope>
    <source>
        <strain evidence="12">CBS2887</strain>
    </source>
</reference>
<dbReference type="PANTHER" id="PTHR10972:SF205">
    <property type="entry name" value="OXYSTEROL-BINDING PROTEIN 1"/>
    <property type="match status" value="1"/>
</dbReference>
<dbReference type="Pfam" id="PF00023">
    <property type="entry name" value="Ank"/>
    <property type="match status" value="1"/>
</dbReference>
<evidence type="ECO:0000313" key="13">
    <source>
        <dbReference type="Proteomes" id="UP000774326"/>
    </source>
</evidence>
<dbReference type="OrthoDB" id="1854502at2759"/>
<evidence type="ECO:0000256" key="9">
    <source>
        <dbReference type="RuleBase" id="RU003844"/>
    </source>
</evidence>
<feature type="region of interest" description="Disordered" evidence="10">
    <location>
        <begin position="647"/>
        <end position="684"/>
    </location>
</feature>
<dbReference type="SUPFAM" id="SSF48403">
    <property type="entry name" value="Ankyrin repeat"/>
    <property type="match status" value="1"/>
</dbReference>
<accession>A0A9P8Q9Q8</accession>
<proteinExistence type="inferred from homology"/>
<comment type="caution">
    <text evidence="12">The sequence shown here is derived from an EMBL/GenBank/DDBJ whole genome shotgun (WGS) entry which is preliminary data.</text>
</comment>
<dbReference type="Gene3D" id="2.40.160.120">
    <property type="match status" value="1"/>
</dbReference>
<dbReference type="GO" id="GO:0120015">
    <property type="term" value="F:sterol transfer activity"/>
    <property type="evidence" value="ECO:0007669"/>
    <property type="project" value="UniProtKB-ARBA"/>
</dbReference>
<dbReference type="GO" id="GO:0034727">
    <property type="term" value="P:piecemeal microautophagy of the nucleus"/>
    <property type="evidence" value="ECO:0007669"/>
    <property type="project" value="TreeGrafter"/>
</dbReference>
<evidence type="ECO:0000256" key="1">
    <source>
        <dbReference type="ARBA" id="ARBA00008842"/>
    </source>
</evidence>
<keyword evidence="13" id="KW-1185">Reference proteome</keyword>
<keyword evidence="6" id="KW-0445">Lipid transport</keyword>
<dbReference type="PANTHER" id="PTHR10972">
    <property type="entry name" value="OXYSTEROL-BINDING PROTEIN-RELATED"/>
    <property type="match status" value="1"/>
</dbReference>
<dbReference type="PROSITE" id="PS50003">
    <property type="entry name" value="PH_DOMAIN"/>
    <property type="match status" value="1"/>
</dbReference>
<dbReference type="Gene3D" id="2.30.29.30">
    <property type="entry name" value="Pleckstrin-homology domain (PH domain)/Phosphotyrosine-binding domain (PTB)"/>
    <property type="match status" value="1"/>
</dbReference>
<dbReference type="SUPFAM" id="SSF50729">
    <property type="entry name" value="PH domain-like"/>
    <property type="match status" value="1"/>
</dbReference>
<evidence type="ECO:0000259" key="11">
    <source>
        <dbReference type="PROSITE" id="PS50003"/>
    </source>
</evidence>
<dbReference type="GO" id="GO:0006897">
    <property type="term" value="P:endocytosis"/>
    <property type="evidence" value="ECO:0007669"/>
    <property type="project" value="TreeGrafter"/>
</dbReference>
<dbReference type="Gene3D" id="1.25.40.20">
    <property type="entry name" value="Ankyrin repeat-containing domain"/>
    <property type="match status" value="2"/>
</dbReference>
<dbReference type="GO" id="GO:0005829">
    <property type="term" value="C:cytosol"/>
    <property type="evidence" value="ECO:0007669"/>
    <property type="project" value="TreeGrafter"/>
</dbReference>
<keyword evidence="7" id="KW-0446">Lipid-binding</keyword>
<evidence type="ECO:0000256" key="7">
    <source>
        <dbReference type="ARBA" id="ARBA00023121"/>
    </source>
</evidence>
<feature type="compositionally biased region" description="Acidic residues" evidence="10">
    <location>
        <begin position="449"/>
        <end position="464"/>
    </location>
</feature>
<evidence type="ECO:0000256" key="3">
    <source>
        <dbReference type="ARBA" id="ARBA00022553"/>
    </source>
</evidence>
<dbReference type="InterPro" id="IPR018494">
    <property type="entry name" value="Oxysterol-bd_CS"/>
</dbReference>
<evidence type="ECO:0000256" key="10">
    <source>
        <dbReference type="SAM" id="MobiDB-lite"/>
    </source>
</evidence>
<dbReference type="InterPro" id="IPR011993">
    <property type="entry name" value="PH-like_dom_sf"/>
</dbReference>
<dbReference type="GO" id="GO:0005635">
    <property type="term" value="C:nuclear envelope"/>
    <property type="evidence" value="ECO:0007669"/>
    <property type="project" value="TreeGrafter"/>
</dbReference>
<organism evidence="12 13">
    <name type="scientific">Wickerhamomyces pijperi</name>
    <name type="common">Yeast</name>
    <name type="synonym">Pichia pijperi</name>
    <dbReference type="NCBI Taxonomy" id="599730"/>
    <lineage>
        <taxon>Eukaryota</taxon>
        <taxon>Fungi</taxon>
        <taxon>Dikarya</taxon>
        <taxon>Ascomycota</taxon>
        <taxon>Saccharomycotina</taxon>
        <taxon>Saccharomycetes</taxon>
        <taxon>Phaffomycetales</taxon>
        <taxon>Wickerhamomycetaceae</taxon>
        <taxon>Wickerhamomyces</taxon>
    </lineage>
</organism>
<dbReference type="InterPro" id="IPR036770">
    <property type="entry name" value="Ankyrin_rpt-contain_sf"/>
</dbReference>
<dbReference type="InterPro" id="IPR002110">
    <property type="entry name" value="Ankyrin_rpt"/>
</dbReference>
<dbReference type="GO" id="GO:0006887">
    <property type="term" value="P:exocytosis"/>
    <property type="evidence" value="ECO:0007669"/>
    <property type="project" value="UniProtKB-ARBA"/>
</dbReference>
<feature type="compositionally biased region" description="Basic and acidic residues" evidence="10">
    <location>
        <begin position="1058"/>
        <end position="1077"/>
    </location>
</feature>
<dbReference type="CDD" id="cd13292">
    <property type="entry name" value="PH_Osh1p_Osh2p_yeast"/>
    <property type="match status" value="1"/>
</dbReference>
<sequence>MSANHPTDGSAVDNKSKTINPHLFKLKILEYLKNNNYEDLILYVDSISNFTNKYELLEVKNLIVHLAVQVSPFKLISKLLSEENRLNLDINYQDVNGNTPLHLAVLNNRLDVVQLLLRDERVNDTLLNNDLKQPIGLASDNRMMELLQFERSKYVEKIASEFRRAFTEHDFAKLDEILSFQRNYELLDINGTDPETGDTVLHEFIRTNDIGMVRWILSHGGDPFKRDRRGKLPIDLVAKNNDTLRGIILESSKEQSVIDQNNGKIAGIQAPTNQGYLKKWTNFATGYKLRWFVLDSDGILTYYKSQDDTNNACRGSLNMKYAILHLDSSEKLKFEILGKGGVSFHLMGNHPVETNRWVWCLQGAIRYAKDKEREARRSIVEIKKTAFEEETMSASAKIDQMRTHSVSMEQSECQRPLQDYSAAANNNSDSKNSDASNEESHTPKADYYNDSDDEEDDEESEQDFAETIGASSGPYSKEISVLKSSFPVQLLTLKEILNNIKTNPQPELLHDIIEMSIKSVDTLSNEFTGYTELINKRDEKLIRIIRKQRGINELWINSIKQLENELVAKTTELETFETERKKIRKVLSRRFNPESSGIDSKLSDADDPSEALGESVASLNPNTSNIIQQDEELSKIFSEDVDSDDEFFDADDFSDDENEEADDTVALESEAELPLESTDSGTEVVTSTISVPEDQFKNPLQKKKTELLSGEGSFLGYEDPLRTELPVKDDDRPKVGLWGILKSMIGKDITKIALPVAFNEPTSMLQRLAEDLEYSVLLDKAATFEDSTLRLLYIATFASSPYASTVDRVAKPFNPLLGETFEYSRPDLGFRYLSEQVSHHPPISAMLTESVKWDYYGETFVKSAFTGRSFDVQPLGLCYVHLRPDHSQTEEIYTWKKISTSVVGIMLGNPTIDNYGELVIVNNQTGDEAHLTFKARGWRASSAYEMSGYIQDKDGVKKWAIGGHWNSKIYGKKIVGNNDTIGPLSAGVSGNDTSIAEDGSKFIIWQSYSRPNVPFHLTNYALTLNDLPGSLEQYLADSDSRLRPDQRAMENGQYESADELKRSVEEKQRASRKDREAQGIEYQPRFFEKVLHPLSNEYYWKYKGDYWNKRSSKNLPNADIF</sequence>
<feature type="repeat" description="ANK" evidence="8">
    <location>
        <begin position="96"/>
        <end position="118"/>
    </location>
</feature>
<evidence type="ECO:0000256" key="8">
    <source>
        <dbReference type="PROSITE-ProRule" id="PRU00023"/>
    </source>
</evidence>
<dbReference type="GO" id="GO:0097038">
    <property type="term" value="C:perinuclear endoplasmic reticulum"/>
    <property type="evidence" value="ECO:0007669"/>
    <property type="project" value="TreeGrafter"/>
</dbReference>
<feature type="compositionally biased region" description="Polar residues" evidence="10">
    <location>
        <begin position="403"/>
        <end position="413"/>
    </location>
</feature>
<keyword evidence="5 8" id="KW-0040">ANK repeat</keyword>
<evidence type="ECO:0000256" key="6">
    <source>
        <dbReference type="ARBA" id="ARBA00023055"/>
    </source>
</evidence>
<dbReference type="PROSITE" id="PS01013">
    <property type="entry name" value="OSBP"/>
    <property type="match status" value="1"/>
</dbReference>
<dbReference type="InterPro" id="IPR001849">
    <property type="entry name" value="PH_domain"/>
</dbReference>
<feature type="repeat" description="ANK" evidence="8">
    <location>
        <begin position="196"/>
        <end position="228"/>
    </location>
</feature>
<keyword evidence="2" id="KW-0813">Transport</keyword>
<dbReference type="Pfam" id="PF13857">
    <property type="entry name" value="Ank_5"/>
    <property type="match status" value="1"/>
</dbReference>
<keyword evidence="4" id="KW-0677">Repeat</keyword>
<evidence type="ECO:0000256" key="2">
    <source>
        <dbReference type="ARBA" id="ARBA00022448"/>
    </source>
</evidence>
<dbReference type="PROSITE" id="PS50297">
    <property type="entry name" value="ANK_REP_REGION"/>
    <property type="match status" value="1"/>
</dbReference>
<dbReference type="InterPro" id="IPR037239">
    <property type="entry name" value="OSBP_sf"/>
</dbReference>
<protein>
    <recommendedName>
        <fullName evidence="11">PH domain-containing protein</fullName>
    </recommendedName>
</protein>
<dbReference type="SMART" id="SM00233">
    <property type="entry name" value="PH"/>
    <property type="match status" value="1"/>
</dbReference>
<dbReference type="Gene3D" id="3.30.70.3490">
    <property type="match status" value="1"/>
</dbReference>
<dbReference type="PROSITE" id="PS50088">
    <property type="entry name" value="ANK_REPEAT"/>
    <property type="match status" value="2"/>
</dbReference>
<feature type="region of interest" description="Disordered" evidence="10">
    <location>
        <begin position="1043"/>
        <end position="1077"/>
    </location>
</feature>
<keyword evidence="3" id="KW-0597">Phosphoprotein</keyword>
<evidence type="ECO:0000256" key="5">
    <source>
        <dbReference type="ARBA" id="ARBA00023043"/>
    </source>
</evidence>
<gene>
    <name evidence="12" type="ORF">WICPIJ_003379</name>
</gene>
<dbReference type="GO" id="GO:0030011">
    <property type="term" value="P:maintenance of cell polarity"/>
    <property type="evidence" value="ECO:0007669"/>
    <property type="project" value="TreeGrafter"/>
</dbReference>
<name>A0A9P8Q9Q8_WICPI</name>
<dbReference type="Pfam" id="PF01237">
    <property type="entry name" value="Oxysterol_BP"/>
    <property type="match status" value="1"/>
</dbReference>
<evidence type="ECO:0000256" key="4">
    <source>
        <dbReference type="ARBA" id="ARBA00022737"/>
    </source>
</evidence>
<feature type="region of interest" description="Disordered" evidence="10">
    <location>
        <begin position="391"/>
        <end position="471"/>
    </location>
</feature>
<dbReference type="SMART" id="SM00248">
    <property type="entry name" value="ANK"/>
    <property type="match status" value="2"/>
</dbReference>
<dbReference type="GO" id="GO:0005886">
    <property type="term" value="C:plasma membrane"/>
    <property type="evidence" value="ECO:0007669"/>
    <property type="project" value="TreeGrafter"/>
</dbReference>
<feature type="region of interest" description="Disordered" evidence="10">
    <location>
        <begin position="593"/>
        <end position="625"/>
    </location>
</feature>
<comment type="similarity">
    <text evidence="1 9">Belongs to the OSBP family.</text>
</comment>
<dbReference type="GO" id="GO:0032934">
    <property type="term" value="F:sterol binding"/>
    <property type="evidence" value="ECO:0007669"/>
    <property type="project" value="TreeGrafter"/>
</dbReference>
<reference evidence="12" key="2">
    <citation type="submission" date="2021-01" db="EMBL/GenBank/DDBJ databases">
        <authorList>
            <person name="Schikora-Tamarit M.A."/>
        </authorList>
    </citation>
    <scope>NUCLEOTIDE SEQUENCE</scope>
    <source>
        <strain evidence="12">CBS2887</strain>
    </source>
</reference>
<dbReference type="FunFam" id="2.40.160.120:FF:000001">
    <property type="entry name" value="Oxysterol-binding protein"/>
    <property type="match status" value="1"/>
</dbReference>
<dbReference type="SUPFAM" id="SSF144000">
    <property type="entry name" value="Oxysterol-binding protein-like"/>
    <property type="match status" value="1"/>
</dbReference>
<dbReference type="AlphaFoldDB" id="A0A9P8Q9Q8"/>
<feature type="domain" description="PH" evidence="11">
    <location>
        <begin position="270"/>
        <end position="366"/>
    </location>
</feature>
<feature type="compositionally biased region" description="Low complexity" evidence="10">
    <location>
        <begin position="421"/>
        <end position="435"/>
    </location>
</feature>
<dbReference type="EMBL" id="JAEUBG010001852">
    <property type="protein sequence ID" value="KAH3685632.1"/>
    <property type="molecule type" value="Genomic_DNA"/>
</dbReference>
<dbReference type="InterPro" id="IPR000648">
    <property type="entry name" value="Oxysterol-bd"/>
</dbReference>
<evidence type="ECO:0000313" key="12">
    <source>
        <dbReference type="EMBL" id="KAH3685632.1"/>
    </source>
</evidence>
<dbReference type="Pfam" id="PF00169">
    <property type="entry name" value="PH"/>
    <property type="match status" value="1"/>
</dbReference>
<dbReference type="Proteomes" id="UP000774326">
    <property type="component" value="Unassembled WGS sequence"/>
</dbReference>
<feature type="compositionally biased region" description="Acidic residues" evidence="10">
    <location>
        <begin position="647"/>
        <end position="673"/>
    </location>
</feature>